<feature type="region of interest" description="Disordered" evidence="1">
    <location>
        <begin position="1"/>
        <end position="37"/>
    </location>
</feature>
<gene>
    <name evidence="2" type="ORF">F5878DRAFT_546479</name>
</gene>
<protein>
    <recommendedName>
        <fullName evidence="4">Ndc10 domain-containing protein</fullName>
    </recommendedName>
</protein>
<comment type="caution">
    <text evidence="2">The sequence shown here is derived from an EMBL/GenBank/DDBJ whole genome shotgun (WGS) entry which is preliminary data.</text>
</comment>
<name>A0AA38NZG1_9AGAR</name>
<feature type="region of interest" description="Disordered" evidence="1">
    <location>
        <begin position="93"/>
        <end position="141"/>
    </location>
</feature>
<evidence type="ECO:0000256" key="1">
    <source>
        <dbReference type="SAM" id="MobiDB-lite"/>
    </source>
</evidence>
<sequence>MRSISTISLSGESDSQLVSQRTTTSVISPGTNPDGQLVSRETFRGRLYVATYKSKAPLLATCTELNITGVKTANLERLRSKILQYWYPDQTEETGSLNAQNQESSPSRVHQQSTPQPQPTSTRKRRYHETELENDGSDYLDLDDETLLKEMATSDVQLYVGDDENELLGYGEDGLEEGLEDEDEAREDVETVDGKHFERHKKRVRLQADDAWQNNRREGGKRSQKQVVKSWNKFLDEAISKGEVKDRIVDEHSLLSFIMWTYARPKLNRRGIEQPGTFVGASQIKKMFFGALHIRKTQEAANPLLQSRRPAVTNRVYDCVKTQMDLALKRVRDGLVPNEDMPDIVANTALEKLSEQHMRRITTAFLEHREMRIAVDGHLAWTAQNASGKRGDDIRSLHIRELQPYEFLHPNKVTKINALLGLQGEEKYKAKGMKSVRAYACCCDPLWDAIGSIIRKLHWMFDVYKIDTKKNIDWSVNRSWGHIRILFGSNPDHTYHSSNLYNIYCQAFKLAGFQSRIKQHLPRKVLGYRQEDMGRRYILLT</sequence>
<dbReference type="Gene3D" id="1.10.443.20">
    <property type="entry name" value="Centromere DNA-binding protein complex CBF3 subunit, domain 2"/>
    <property type="match status" value="1"/>
</dbReference>
<feature type="compositionally biased region" description="Low complexity" evidence="1">
    <location>
        <begin position="111"/>
        <end position="121"/>
    </location>
</feature>
<dbReference type="InterPro" id="IPR038279">
    <property type="entry name" value="Ndc10_dom2_sf"/>
</dbReference>
<evidence type="ECO:0000313" key="2">
    <source>
        <dbReference type="EMBL" id="KAJ3833498.1"/>
    </source>
</evidence>
<evidence type="ECO:0000313" key="3">
    <source>
        <dbReference type="Proteomes" id="UP001163846"/>
    </source>
</evidence>
<organism evidence="2 3">
    <name type="scientific">Lentinula raphanica</name>
    <dbReference type="NCBI Taxonomy" id="153919"/>
    <lineage>
        <taxon>Eukaryota</taxon>
        <taxon>Fungi</taxon>
        <taxon>Dikarya</taxon>
        <taxon>Basidiomycota</taxon>
        <taxon>Agaricomycotina</taxon>
        <taxon>Agaricomycetes</taxon>
        <taxon>Agaricomycetidae</taxon>
        <taxon>Agaricales</taxon>
        <taxon>Marasmiineae</taxon>
        <taxon>Omphalotaceae</taxon>
        <taxon>Lentinula</taxon>
    </lineage>
</organism>
<keyword evidence="3" id="KW-1185">Reference proteome</keyword>
<proteinExistence type="predicted"/>
<dbReference type="GO" id="GO:0003677">
    <property type="term" value="F:DNA binding"/>
    <property type="evidence" value="ECO:0007669"/>
    <property type="project" value="InterPro"/>
</dbReference>
<dbReference type="EMBL" id="MU806684">
    <property type="protein sequence ID" value="KAJ3833498.1"/>
    <property type="molecule type" value="Genomic_DNA"/>
</dbReference>
<dbReference type="AlphaFoldDB" id="A0AA38NZG1"/>
<evidence type="ECO:0008006" key="4">
    <source>
        <dbReference type="Google" id="ProtNLM"/>
    </source>
</evidence>
<reference evidence="2" key="1">
    <citation type="submission" date="2022-08" db="EMBL/GenBank/DDBJ databases">
        <authorList>
            <consortium name="DOE Joint Genome Institute"/>
            <person name="Min B."/>
            <person name="Riley R."/>
            <person name="Sierra-Patev S."/>
            <person name="Naranjo-Ortiz M."/>
            <person name="Looney B."/>
            <person name="Konkel Z."/>
            <person name="Slot J.C."/>
            <person name="Sakamoto Y."/>
            <person name="Steenwyk J.L."/>
            <person name="Rokas A."/>
            <person name="Carro J."/>
            <person name="Camarero S."/>
            <person name="Ferreira P."/>
            <person name="Molpeceres G."/>
            <person name="Ruiz-Duenas F.J."/>
            <person name="Serrano A."/>
            <person name="Henrissat B."/>
            <person name="Drula E."/>
            <person name="Hughes K.W."/>
            <person name="Mata J.L."/>
            <person name="Ishikawa N.K."/>
            <person name="Vargas-Isla R."/>
            <person name="Ushijima S."/>
            <person name="Smith C.A."/>
            <person name="Ahrendt S."/>
            <person name="Andreopoulos W."/>
            <person name="He G."/>
            <person name="Labutti K."/>
            <person name="Lipzen A."/>
            <person name="Ng V."/>
            <person name="Sandor L."/>
            <person name="Barry K."/>
            <person name="Martinez A.T."/>
            <person name="Xiao Y."/>
            <person name="Gibbons J.G."/>
            <person name="Terashima K."/>
            <person name="Hibbett D.S."/>
            <person name="Grigoriev I.V."/>
        </authorList>
    </citation>
    <scope>NUCLEOTIDE SEQUENCE</scope>
    <source>
        <strain evidence="2">TFB9207</strain>
    </source>
</reference>
<dbReference type="Proteomes" id="UP001163846">
    <property type="component" value="Unassembled WGS sequence"/>
</dbReference>
<feature type="compositionally biased region" description="Acidic residues" evidence="1">
    <location>
        <begin position="132"/>
        <end position="141"/>
    </location>
</feature>
<accession>A0AA38NZG1</accession>
<feature type="compositionally biased region" description="Polar residues" evidence="1">
    <location>
        <begin position="93"/>
        <end position="110"/>
    </location>
</feature>
<feature type="compositionally biased region" description="Polar residues" evidence="1">
    <location>
        <begin position="1"/>
        <end position="34"/>
    </location>
</feature>